<feature type="transmembrane region" description="Helical" evidence="1">
    <location>
        <begin position="287"/>
        <end position="305"/>
    </location>
</feature>
<keyword evidence="3" id="KW-1185">Reference proteome</keyword>
<feature type="transmembrane region" description="Helical" evidence="1">
    <location>
        <begin position="263"/>
        <end position="281"/>
    </location>
</feature>
<sequence>MNKTLEVFIENLFLGIEQTEEIKRIKKDITISTDEKYLDLISDGLTNNEAIGQIISEFGSIDEILEELKITSEPDEDLIIIDETYLKKQYKNVKLGSLLIGLATFLLLTLLGSIAYIDEANIITTIDQGTIFLIGLVVPIALYISGGLILGQTSLSKSNDFKLEIQARNITKNLLSKINSKFIFSIILGVSLCILGVAFFSISSLSKINNSSIFYIVGFASIGLGVMALISISVPREYLSTLLEKKKQKNDDDEEEETITDKIIGALFIVATIIYLLLGFLKNQWGTAWIVFPITGLLTALISIFKKSDK</sequence>
<feature type="transmembrane region" description="Helical" evidence="1">
    <location>
        <begin position="129"/>
        <end position="150"/>
    </location>
</feature>
<accession>A0A449BBX8</accession>
<keyword evidence="1" id="KW-0472">Membrane</keyword>
<proteinExistence type="predicted"/>
<dbReference type="OrthoDB" id="9815852at2"/>
<feature type="transmembrane region" description="Helical" evidence="1">
    <location>
        <begin position="95"/>
        <end position="117"/>
    </location>
</feature>
<name>A0A449BBX8_HAPAX</name>
<keyword evidence="1" id="KW-1133">Transmembrane helix</keyword>
<evidence type="ECO:0000313" key="3">
    <source>
        <dbReference type="Proteomes" id="UP000289841"/>
    </source>
</evidence>
<reference evidence="2 3" key="1">
    <citation type="submission" date="2019-01" db="EMBL/GenBank/DDBJ databases">
        <authorList>
            <consortium name="Pathogen Informatics"/>
        </authorList>
    </citation>
    <scope>NUCLEOTIDE SEQUENCE [LARGE SCALE GENOMIC DNA]</scope>
    <source>
        <strain evidence="2 3">NCTC10138</strain>
    </source>
</reference>
<protein>
    <submittedName>
        <fullName evidence="2">Uncharacterized protein</fullName>
    </submittedName>
</protein>
<gene>
    <name evidence="2" type="ORF">NCTC10138_00291</name>
</gene>
<evidence type="ECO:0000313" key="2">
    <source>
        <dbReference type="EMBL" id="VEU79938.1"/>
    </source>
</evidence>
<keyword evidence="1" id="KW-0812">Transmembrane</keyword>
<dbReference type="AlphaFoldDB" id="A0A449BBX8"/>
<dbReference type="Proteomes" id="UP000289841">
    <property type="component" value="Chromosome"/>
</dbReference>
<dbReference type="STRING" id="1278311.GCA_000428705_00466"/>
<evidence type="ECO:0000256" key="1">
    <source>
        <dbReference type="SAM" id="Phobius"/>
    </source>
</evidence>
<dbReference type="RefSeq" id="WP_026390141.1">
    <property type="nucleotide sequence ID" value="NZ_LR215048.1"/>
</dbReference>
<feature type="transmembrane region" description="Helical" evidence="1">
    <location>
        <begin position="182"/>
        <end position="202"/>
    </location>
</feature>
<dbReference type="NCBIfam" id="NF038403">
    <property type="entry name" value="perm_prefix_1"/>
    <property type="match status" value="1"/>
</dbReference>
<organism evidence="2 3">
    <name type="scientific">Haploplasma axanthum</name>
    <name type="common">Acholeplasma axanthum</name>
    <dbReference type="NCBI Taxonomy" id="29552"/>
    <lineage>
        <taxon>Bacteria</taxon>
        <taxon>Bacillati</taxon>
        <taxon>Mycoplasmatota</taxon>
        <taxon>Mollicutes</taxon>
        <taxon>Acholeplasmatales</taxon>
        <taxon>Acholeplasmataceae</taxon>
        <taxon>Haploplasma</taxon>
    </lineage>
</organism>
<dbReference type="KEGG" id="aaxa:NCTC10138_00291"/>
<dbReference type="EMBL" id="LR215048">
    <property type="protein sequence ID" value="VEU79938.1"/>
    <property type="molecule type" value="Genomic_DNA"/>
</dbReference>
<feature type="transmembrane region" description="Helical" evidence="1">
    <location>
        <begin position="214"/>
        <end position="239"/>
    </location>
</feature>
<dbReference type="InterPro" id="IPR047928">
    <property type="entry name" value="Perm_prefix_1"/>
</dbReference>